<dbReference type="PANTHER" id="PTHR43969:SF7">
    <property type="entry name" value="GST-CONTAINING FLYWCH ZINC-FINGER PROTEIN"/>
    <property type="match status" value="1"/>
</dbReference>
<dbReference type="FunFam" id="1.20.1050.10:FF:000007">
    <property type="entry name" value="Glutathione S-transferase 1-1"/>
    <property type="match status" value="1"/>
</dbReference>
<reference evidence="9" key="1">
    <citation type="submission" date="2018-07" db="EMBL/GenBank/DDBJ databases">
        <authorList>
            <person name="Quirk P.G."/>
            <person name="Krulwich T.A."/>
        </authorList>
    </citation>
    <scope>NUCLEOTIDE SEQUENCE</scope>
</reference>
<sequence>MKLYAVNDGPPSLAVRMLLKLLKIEHELIDVDYCAGEHMTEEYAKMNPQKEIPVLDDGFYLSESVAILQYLMDKYAPDNELYPKDPVKRALVNHRLCFNLAYFYPAVGEYSMAPIFWDFQRTPEGLKKLNICLNTFETYLKSSNTKYVAGNQLTIADFPLVTSMVCLEAIKFKLDSFPLIKTWYETFKKEYPALWEICAEGMKVIEHFEKNPPDLTHLNHPLFPAKKTRVN</sequence>
<dbReference type="InterPro" id="IPR036249">
    <property type="entry name" value="Thioredoxin-like_sf"/>
</dbReference>
<dbReference type="VEuPathDB" id="VectorBase:CSON007928"/>
<dbReference type="SFLD" id="SFLDG00358">
    <property type="entry name" value="Main_(cytGST)"/>
    <property type="match status" value="1"/>
</dbReference>
<dbReference type="PANTHER" id="PTHR43969">
    <property type="entry name" value="GLUTATHIONE S TRANSFERASE D10, ISOFORM A-RELATED"/>
    <property type="match status" value="1"/>
</dbReference>
<accession>A0A336LY37</accession>
<evidence type="ECO:0000259" key="8">
    <source>
        <dbReference type="PROSITE" id="PS50405"/>
    </source>
</evidence>
<comment type="similarity">
    <text evidence="1">Belongs to the GST superfamily. Theta family.</text>
</comment>
<dbReference type="GO" id="GO:0004364">
    <property type="term" value="F:glutathione transferase activity"/>
    <property type="evidence" value="ECO:0007669"/>
    <property type="project" value="UniProtKB-EC"/>
</dbReference>
<dbReference type="SUPFAM" id="SSF47616">
    <property type="entry name" value="GST C-terminal domain-like"/>
    <property type="match status" value="1"/>
</dbReference>
<protein>
    <recommendedName>
        <fullName evidence="3">glutathione transferase</fullName>
        <ecNumber evidence="3">2.5.1.18</ecNumber>
    </recommendedName>
    <alternativeName>
        <fullName evidence="5">GST class-theta</fullName>
    </alternativeName>
</protein>
<feature type="domain" description="GST N-terminal" evidence="7">
    <location>
        <begin position="1"/>
        <end position="79"/>
    </location>
</feature>
<dbReference type="InterPro" id="IPR010987">
    <property type="entry name" value="Glutathione-S-Trfase_C-like"/>
</dbReference>
<dbReference type="EC" id="2.5.1.18" evidence="3"/>
<dbReference type="OMA" id="WQFASEC"/>
<evidence type="ECO:0000259" key="7">
    <source>
        <dbReference type="PROSITE" id="PS50404"/>
    </source>
</evidence>
<organism evidence="9">
    <name type="scientific">Culicoides sonorensis</name>
    <name type="common">Biting midge</name>
    <dbReference type="NCBI Taxonomy" id="179676"/>
    <lineage>
        <taxon>Eukaryota</taxon>
        <taxon>Metazoa</taxon>
        <taxon>Ecdysozoa</taxon>
        <taxon>Arthropoda</taxon>
        <taxon>Hexapoda</taxon>
        <taxon>Insecta</taxon>
        <taxon>Pterygota</taxon>
        <taxon>Neoptera</taxon>
        <taxon>Endopterygota</taxon>
        <taxon>Diptera</taxon>
        <taxon>Nematocera</taxon>
        <taxon>Chironomoidea</taxon>
        <taxon>Ceratopogonidae</taxon>
        <taxon>Ceratopogoninae</taxon>
        <taxon>Culicoides</taxon>
        <taxon>Monoculicoides</taxon>
    </lineage>
</organism>
<dbReference type="GO" id="GO:0006749">
    <property type="term" value="P:glutathione metabolic process"/>
    <property type="evidence" value="ECO:0007669"/>
    <property type="project" value="TreeGrafter"/>
</dbReference>
<evidence type="ECO:0000256" key="4">
    <source>
        <dbReference type="ARBA" id="ARBA00022679"/>
    </source>
</evidence>
<dbReference type="Gene3D" id="1.20.1050.10">
    <property type="match status" value="1"/>
</dbReference>
<dbReference type="InterPro" id="IPR036282">
    <property type="entry name" value="Glutathione-S-Trfase_C_sf"/>
</dbReference>
<dbReference type="InterPro" id="IPR040079">
    <property type="entry name" value="Glutathione_S-Trfase"/>
</dbReference>
<dbReference type="Gene3D" id="3.40.30.10">
    <property type="entry name" value="Glutaredoxin"/>
    <property type="match status" value="1"/>
</dbReference>
<feature type="domain" description="GST C-terminal" evidence="8">
    <location>
        <begin position="85"/>
        <end position="214"/>
    </location>
</feature>
<dbReference type="SFLD" id="SFLDS00019">
    <property type="entry name" value="Glutathione_Transferase_(cytos"/>
    <property type="match status" value="1"/>
</dbReference>
<dbReference type="SUPFAM" id="SSF52833">
    <property type="entry name" value="Thioredoxin-like"/>
    <property type="match status" value="1"/>
</dbReference>
<proteinExistence type="inferred from homology"/>
<evidence type="ECO:0000256" key="6">
    <source>
        <dbReference type="ARBA" id="ARBA00047960"/>
    </source>
</evidence>
<gene>
    <name evidence="9" type="primary">CSON007928</name>
</gene>
<evidence type="ECO:0000256" key="1">
    <source>
        <dbReference type="ARBA" id="ARBA00009899"/>
    </source>
</evidence>
<dbReference type="Pfam" id="PF02798">
    <property type="entry name" value="GST_N"/>
    <property type="match status" value="1"/>
</dbReference>
<evidence type="ECO:0000256" key="3">
    <source>
        <dbReference type="ARBA" id="ARBA00012452"/>
    </source>
</evidence>
<dbReference type="PROSITE" id="PS50405">
    <property type="entry name" value="GST_CTER"/>
    <property type="match status" value="1"/>
</dbReference>
<dbReference type="EMBL" id="UFQT01000299">
    <property type="protein sequence ID" value="SSX22972.1"/>
    <property type="molecule type" value="Genomic_DNA"/>
</dbReference>
<evidence type="ECO:0000256" key="5">
    <source>
        <dbReference type="ARBA" id="ARBA00041523"/>
    </source>
</evidence>
<dbReference type="PROSITE" id="PS50404">
    <property type="entry name" value="GST_NTER"/>
    <property type="match status" value="1"/>
</dbReference>
<name>A0A336LY37_CULSO</name>
<evidence type="ECO:0000256" key="2">
    <source>
        <dbReference type="ARBA" id="ARBA00011738"/>
    </source>
</evidence>
<dbReference type="InterPro" id="IPR004046">
    <property type="entry name" value="GST_C"/>
</dbReference>
<comment type="catalytic activity">
    <reaction evidence="6">
        <text>RX + glutathione = an S-substituted glutathione + a halide anion + H(+)</text>
        <dbReference type="Rhea" id="RHEA:16437"/>
        <dbReference type="ChEBI" id="CHEBI:15378"/>
        <dbReference type="ChEBI" id="CHEBI:16042"/>
        <dbReference type="ChEBI" id="CHEBI:17792"/>
        <dbReference type="ChEBI" id="CHEBI:57925"/>
        <dbReference type="ChEBI" id="CHEBI:90779"/>
        <dbReference type="EC" id="2.5.1.18"/>
    </reaction>
</comment>
<keyword evidence="4" id="KW-0808">Transferase</keyword>
<evidence type="ECO:0000313" key="9">
    <source>
        <dbReference type="EMBL" id="SSX22972.1"/>
    </source>
</evidence>
<dbReference type="FunFam" id="3.40.30.10:FF:000295">
    <property type="entry name" value="Glutathione S-transferase unclassified 1"/>
    <property type="match status" value="1"/>
</dbReference>
<dbReference type="Pfam" id="PF00043">
    <property type="entry name" value="GST_C"/>
    <property type="match status" value="1"/>
</dbReference>
<dbReference type="AlphaFoldDB" id="A0A336LY37"/>
<comment type="subunit">
    <text evidence="2">Homodimer.</text>
</comment>
<dbReference type="InterPro" id="IPR004045">
    <property type="entry name" value="Glutathione_S-Trfase_N"/>
</dbReference>
<dbReference type="CDD" id="cd03177">
    <property type="entry name" value="GST_C_Delta_Epsilon"/>
    <property type="match status" value="1"/>
</dbReference>